<dbReference type="InterPro" id="IPR011009">
    <property type="entry name" value="Kinase-like_dom_sf"/>
</dbReference>
<dbReference type="InterPro" id="IPR024604">
    <property type="entry name" value="GSG2_C"/>
</dbReference>
<evidence type="ECO:0000256" key="4">
    <source>
        <dbReference type="ARBA" id="ARBA00022741"/>
    </source>
</evidence>
<proteinExistence type="predicted"/>
<dbReference type="RefSeq" id="XP_064659791.1">
    <property type="nucleotide sequence ID" value="XM_064802430.1"/>
</dbReference>
<gene>
    <name evidence="11" type="ORF">LTR77_005182</name>
</gene>
<dbReference type="EMBL" id="JAVRRT010000007">
    <property type="protein sequence ID" value="KAK5170593.1"/>
    <property type="molecule type" value="Genomic_DNA"/>
</dbReference>
<dbReference type="Pfam" id="PF12330">
    <property type="entry name" value="Haspin_kinase"/>
    <property type="match status" value="1"/>
</dbReference>
<evidence type="ECO:0000256" key="5">
    <source>
        <dbReference type="ARBA" id="ARBA00022777"/>
    </source>
</evidence>
<evidence type="ECO:0000313" key="11">
    <source>
        <dbReference type="EMBL" id="KAK5170593.1"/>
    </source>
</evidence>
<reference evidence="11 12" key="1">
    <citation type="submission" date="2023-08" db="EMBL/GenBank/DDBJ databases">
        <title>Black Yeasts Isolated from many extreme environments.</title>
        <authorList>
            <person name="Coleine C."/>
            <person name="Stajich J.E."/>
            <person name="Selbmann L."/>
        </authorList>
    </citation>
    <scope>NUCLEOTIDE SEQUENCE [LARGE SCALE GENOMIC DNA]</scope>
    <source>
        <strain evidence="11 12">CCFEE 5935</strain>
    </source>
</reference>
<dbReference type="GeneID" id="89926526"/>
<feature type="region of interest" description="Disordered" evidence="9">
    <location>
        <begin position="113"/>
        <end position="144"/>
    </location>
</feature>
<keyword evidence="3" id="KW-0808">Transferase</keyword>
<feature type="region of interest" description="Disordered" evidence="9">
    <location>
        <begin position="347"/>
        <end position="367"/>
    </location>
</feature>
<feature type="domain" description="Protein kinase" evidence="10">
    <location>
        <begin position="236"/>
        <end position="623"/>
    </location>
</feature>
<comment type="catalytic activity">
    <reaction evidence="7">
        <text>L-threonyl-[protein] + ATP = O-phospho-L-threonyl-[protein] + ADP + H(+)</text>
        <dbReference type="Rhea" id="RHEA:46608"/>
        <dbReference type="Rhea" id="RHEA-COMP:11060"/>
        <dbReference type="Rhea" id="RHEA-COMP:11605"/>
        <dbReference type="ChEBI" id="CHEBI:15378"/>
        <dbReference type="ChEBI" id="CHEBI:30013"/>
        <dbReference type="ChEBI" id="CHEBI:30616"/>
        <dbReference type="ChEBI" id="CHEBI:61977"/>
        <dbReference type="ChEBI" id="CHEBI:456216"/>
        <dbReference type="EC" id="2.7.11.1"/>
    </reaction>
</comment>
<comment type="caution">
    <text evidence="11">The sequence shown here is derived from an EMBL/GenBank/DDBJ whole genome shotgun (WGS) entry which is preliminary data.</text>
</comment>
<keyword evidence="6" id="KW-0067">ATP-binding</keyword>
<sequence length="683" mass="76585">MPQYVYGKKARAVYDPFCVFGSPQRIPPGNLDQVRDLVITDAFENLKLDDRTTKKGPKGKRTVLGEKSPNSVALAVELPKQESKQKWRRRARKTVVEDTDDEEKVVSEVQDFGAKTQASTKVEKKQDKHDEMQEQQAAHDSNGFDDVPLFVLDHGYDTVEEDVDVVPSAISVVKSPSTRRDMPVSALDGSETPSITILPPTPPPADEYTEHCASLLTLSNHTLTDFASWSAQLSSHFDITKIAEASFGEVYRLSLQEQLPGFSSSDESVFKVIALKPPPATIPVEKRKRDAVKKKAEAMSDPEDVANEVRLLQRMSPIPGYTNFRDVRLVKGRPPAPFTKAFKAWNTAQKARKKDPSHFPDPSKKTSYSDDQLWAVIEMQDAGTDLENLVERGECSTIWQVWDIFWQVVLSLAKGEEGAQFEHRDLHLGNICVRQPPTAADGKATEEDIDPKRKLNFTPVETTIIDYTISRALMPDTSIAYQDLARDSAIFEGDSTEEYQYDIYRYMRGAVLSNDPYAETPFPQPPSGANAEERSWPQFHPVTNLIWLHYLLYKLLEAVEWPSATKAPSKRKKEAFVRWKRANDLEFVLLRVQELLDPSVVCGEEGLGSASEVVGLALREGWLGVEDVVGQGGDEGDGEEAEEEFGDGLARRLGELKLEEIEQAAIVVDAEEPEIKPRTRRKR</sequence>
<evidence type="ECO:0000259" key="10">
    <source>
        <dbReference type="PROSITE" id="PS50011"/>
    </source>
</evidence>
<dbReference type="EC" id="2.7.11.1" evidence="1"/>
<feature type="compositionally biased region" description="Basic and acidic residues" evidence="9">
    <location>
        <begin position="121"/>
        <end position="132"/>
    </location>
</feature>
<keyword evidence="2" id="KW-0723">Serine/threonine-protein kinase</keyword>
<dbReference type="GO" id="GO:0005524">
    <property type="term" value="F:ATP binding"/>
    <property type="evidence" value="ECO:0007669"/>
    <property type="project" value="UniProtKB-KW"/>
</dbReference>
<evidence type="ECO:0000256" key="2">
    <source>
        <dbReference type="ARBA" id="ARBA00022527"/>
    </source>
</evidence>
<dbReference type="Gene3D" id="3.30.200.20">
    <property type="entry name" value="Phosphorylase Kinase, domain 1"/>
    <property type="match status" value="1"/>
</dbReference>
<evidence type="ECO:0000256" key="6">
    <source>
        <dbReference type="ARBA" id="ARBA00022840"/>
    </source>
</evidence>
<dbReference type="AlphaFoldDB" id="A0AAV9PC18"/>
<dbReference type="GO" id="GO:0035556">
    <property type="term" value="P:intracellular signal transduction"/>
    <property type="evidence" value="ECO:0007669"/>
    <property type="project" value="TreeGrafter"/>
</dbReference>
<dbReference type="SUPFAM" id="SSF56112">
    <property type="entry name" value="Protein kinase-like (PK-like)"/>
    <property type="match status" value="1"/>
</dbReference>
<accession>A0AAV9PC18</accession>
<evidence type="ECO:0000256" key="3">
    <source>
        <dbReference type="ARBA" id="ARBA00022679"/>
    </source>
</evidence>
<protein>
    <recommendedName>
        <fullName evidence="1">non-specific serine/threonine protein kinase</fullName>
        <ecNumber evidence="1">2.7.11.1</ecNumber>
    </recommendedName>
</protein>
<dbReference type="PANTHER" id="PTHR24419:SF18">
    <property type="entry name" value="SERINE_THREONINE-PROTEIN KINASE HASPIN"/>
    <property type="match status" value="1"/>
</dbReference>
<dbReference type="GO" id="GO:0072354">
    <property type="term" value="F:histone H3T3 kinase activity"/>
    <property type="evidence" value="ECO:0007669"/>
    <property type="project" value="TreeGrafter"/>
</dbReference>
<dbReference type="GO" id="GO:0000278">
    <property type="term" value="P:mitotic cell cycle"/>
    <property type="evidence" value="ECO:0007669"/>
    <property type="project" value="TreeGrafter"/>
</dbReference>
<dbReference type="InterPro" id="IPR000719">
    <property type="entry name" value="Prot_kinase_dom"/>
</dbReference>
<dbReference type="GO" id="GO:0005737">
    <property type="term" value="C:cytoplasm"/>
    <property type="evidence" value="ECO:0007669"/>
    <property type="project" value="TreeGrafter"/>
</dbReference>
<evidence type="ECO:0000256" key="1">
    <source>
        <dbReference type="ARBA" id="ARBA00012513"/>
    </source>
</evidence>
<dbReference type="SMART" id="SM01331">
    <property type="entry name" value="DUF3635"/>
    <property type="match status" value="1"/>
</dbReference>
<name>A0AAV9PC18_9PEZI</name>
<comment type="catalytic activity">
    <reaction evidence="8">
        <text>L-seryl-[protein] + ATP = O-phospho-L-seryl-[protein] + ADP + H(+)</text>
        <dbReference type="Rhea" id="RHEA:17989"/>
        <dbReference type="Rhea" id="RHEA-COMP:9863"/>
        <dbReference type="Rhea" id="RHEA-COMP:11604"/>
        <dbReference type="ChEBI" id="CHEBI:15378"/>
        <dbReference type="ChEBI" id="CHEBI:29999"/>
        <dbReference type="ChEBI" id="CHEBI:30616"/>
        <dbReference type="ChEBI" id="CHEBI:83421"/>
        <dbReference type="ChEBI" id="CHEBI:456216"/>
        <dbReference type="EC" id="2.7.11.1"/>
    </reaction>
</comment>
<dbReference type="Proteomes" id="UP001337655">
    <property type="component" value="Unassembled WGS sequence"/>
</dbReference>
<keyword evidence="4" id="KW-0547">Nucleotide-binding</keyword>
<organism evidence="11 12">
    <name type="scientific">Saxophila tyrrhenica</name>
    <dbReference type="NCBI Taxonomy" id="1690608"/>
    <lineage>
        <taxon>Eukaryota</taxon>
        <taxon>Fungi</taxon>
        <taxon>Dikarya</taxon>
        <taxon>Ascomycota</taxon>
        <taxon>Pezizomycotina</taxon>
        <taxon>Dothideomycetes</taxon>
        <taxon>Dothideomycetidae</taxon>
        <taxon>Mycosphaerellales</taxon>
        <taxon>Extremaceae</taxon>
        <taxon>Saxophila</taxon>
    </lineage>
</organism>
<evidence type="ECO:0000256" key="8">
    <source>
        <dbReference type="ARBA" id="ARBA00048679"/>
    </source>
</evidence>
<dbReference type="GO" id="GO:0005634">
    <property type="term" value="C:nucleus"/>
    <property type="evidence" value="ECO:0007669"/>
    <property type="project" value="TreeGrafter"/>
</dbReference>
<evidence type="ECO:0000256" key="9">
    <source>
        <dbReference type="SAM" id="MobiDB-lite"/>
    </source>
</evidence>
<dbReference type="PANTHER" id="PTHR24419">
    <property type="entry name" value="INTERLEUKIN-1 RECEPTOR-ASSOCIATED KINASE"/>
    <property type="match status" value="1"/>
</dbReference>
<evidence type="ECO:0000313" key="12">
    <source>
        <dbReference type="Proteomes" id="UP001337655"/>
    </source>
</evidence>
<keyword evidence="12" id="KW-1185">Reference proteome</keyword>
<dbReference type="PROSITE" id="PS50011">
    <property type="entry name" value="PROTEIN_KINASE_DOM"/>
    <property type="match status" value="1"/>
</dbReference>
<dbReference type="Gene3D" id="1.10.510.10">
    <property type="entry name" value="Transferase(Phosphotransferase) domain 1"/>
    <property type="match status" value="1"/>
</dbReference>
<keyword evidence="5" id="KW-0418">Kinase</keyword>
<evidence type="ECO:0000256" key="7">
    <source>
        <dbReference type="ARBA" id="ARBA00047899"/>
    </source>
</evidence>
<feature type="compositionally biased region" description="Basic and acidic residues" evidence="9">
    <location>
        <begin position="354"/>
        <end position="367"/>
    </location>
</feature>